<gene>
    <name evidence="2" type="ORF">EBB54_17490</name>
    <name evidence="1" type="ORF">FMM80_16995</name>
</gene>
<evidence type="ECO:0000313" key="2">
    <source>
        <dbReference type="EMBL" id="RRK32951.1"/>
    </source>
</evidence>
<evidence type="ECO:0000313" key="3">
    <source>
        <dbReference type="Proteomes" id="UP000274920"/>
    </source>
</evidence>
<proteinExistence type="predicted"/>
<accession>A0A3R8M019</accession>
<dbReference type="Proteomes" id="UP000274920">
    <property type="component" value="Unassembled WGS sequence"/>
</dbReference>
<evidence type="ECO:0000313" key="1">
    <source>
        <dbReference type="EMBL" id="NDO70257.1"/>
    </source>
</evidence>
<dbReference type="EMBL" id="VIRB01000104">
    <property type="protein sequence ID" value="NDO70257.1"/>
    <property type="molecule type" value="Genomic_DNA"/>
</dbReference>
<dbReference type="Proteomes" id="UP000474104">
    <property type="component" value="Unassembled WGS sequence"/>
</dbReference>
<keyword evidence="3" id="KW-1185">Reference proteome</keyword>
<reference evidence="1 4" key="2">
    <citation type="submission" date="2019-07" db="EMBL/GenBank/DDBJ databases">
        <title>Draft genome sequences of 15 bacterial species constituting the stable defined intestinal microbiota of the GM15 gnotobiotic mouse model.</title>
        <authorList>
            <person name="Elie C."/>
            <person name="Mathieu A."/>
            <person name="Saliou A."/>
            <person name="Darnaud M."/>
            <person name="Leulier F."/>
            <person name="Tamellini A."/>
        </authorList>
    </citation>
    <scope>NUCLEOTIDE SEQUENCE [LARGE SCALE GENOMIC DNA]</scope>
    <source>
        <strain evidence="4">ASF 502</strain>
        <strain evidence="1">MD300</strain>
    </source>
</reference>
<dbReference type="SUPFAM" id="SSF50814">
    <property type="entry name" value="Lipocalins"/>
    <property type="match status" value="1"/>
</dbReference>
<accession>N2AQI1</accession>
<dbReference type="EMBL" id="RHJS01000002">
    <property type="protein sequence ID" value="RRK32951.1"/>
    <property type="molecule type" value="Genomic_DNA"/>
</dbReference>
<dbReference type="eggNOG" id="COG4506">
    <property type="taxonomic scope" value="Bacteria"/>
</dbReference>
<dbReference type="InterPro" id="IPR015231">
    <property type="entry name" value="DUF1934"/>
</dbReference>
<dbReference type="STRING" id="2044587.C824_01809"/>
<name>N2AQI1_9FIRM</name>
<organism evidence="2 3">
    <name type="scientific">Schaedlerella arabinosiphila</name>
    <dbReference type="NCBI Taxonomy" id="2044587"/>
    <lineage>
        <taxon>Bacteria</taxon>
        <taxon>Bacillati</taxon>
        <taxon>Bacillota</taxon>
        <taxon>Clostridia</taxon>
        <taxon>Lachnospirales</taxon>
        <taxon>Lachnospiraceae</taxon>
        <taxon>Schaedlerella</taxon>
    </lineage>
</organism>
<dbReference type="Gene3D" id="2.40.128.20">
    <property type="match status" value="1"/>
</dbReference>
<dbReference type="InterPro" id="IPR012674">
    <property type="entry name" value="Calycin"/>
</dbReference>
<dbReference type="OrthoDB" id="1680906at2"/>
<dbReference type="Pfam" id="PF09148">
    <property type="entry name" value="DUF1934"/>
    <property type="match status" value="1"/>
</dbReference>
<evidence type="ECO:0000313" key="4">
    <source>
        <dbReference type="Proteomes" id="UP000474104"/>
    </source>
</evidence>
<protein>
    <submittedName>
        <fullName evidence="2">DUF1934 domain-containing protein</fullName>
    </submittedName>
</protein>
<dbReference type="AlphaFoldDB" id="N2AQI1"/>
<sequence>MTKDVLVSISGLHQDAISDLPDEENEPIEVVTPASYYCKNGKHYVIYDELMEGTPGVTKNQIKISGNDSLEIIKRGISNSHMVFEKNRKNLTYYQTPYGQMLVGVNTKSMEVKVTDKNIDVSLDYELDVNHEPMADCTIKMNIVSRTGGDFSLEM</sequence>
<reference evidence="2" key="1">
    <citation type="submission" date="2018-10" db="EMBL/GenBank/DDBJ databases">
        <title>Schaedlerella arabinophila gen. nov. sp. nov., isolated from the mouse intestinal tract and comparative analysis with the genome of the closely related altered Schaedler flora strain ASF502.</title>
        <authorList>
            <person name="Miyake S."/>
            <person name="Soh M."/>
            <person name="Seedorf H."/>
        </authorList>
    </citation>
    <scope>NUCLEOTIDE SEQUENCE [LARGE SCALE GENOMIC DNA]</scope>
    <source>
        <strain evidence="2">DSM 106076</strain>
    </source>
</reference>
<comment type="caution">
    <text evidence="2">The sequence shown here is derived from an EMBL/GenBank/DDBJ whole genome shotgun (WGS) entry which is preliminary data.</text>
</comment>
<dbReference type="HOGENOM" id="CLU_120388_0_1_9"/>
<dbReference type="RefSeq" id="WP_004077948.1">
    <property type="nucleotide sequence ID" value="NZ_CASCYM010000079.1"/>
</dbReference>